<dbReference type="InterPro" id="IPR028098">
    <property type="entry name" value="Glyco_trans_4-like_N"/>
</dbReference>
<feature type="region of interest" description="Disordered" evidence="4">
    <location>
        <begin position="393"/>
        <end position="419"/>
    </location>
</feature>
<accession>A0A495Y0R1</accession>
<evidence type="ECO:0000256" key="3">
    <source>
        <dbReference type="ARBA" id="ARBA00022679"/>
    </source>
</evidence>
<dbReference type="Proteomes" id="UP000278440">
    <property type="component" value="Unassembled WGS sequence"/>
</dbReference>
<evidence type="ECO:0000259" key="5">
    <source>
        <dbReference type="Pfam" id="PF13579"/>
    </source>
</evidence>
<dbReference type="Gene3D" id="3.40.50.2000">
    <property type="entry name" value="Glycogen Phosphorylase B"/>
    <property type="match status" value="2"/>
</dbReference>
<evidence type="ECO:0000313" key="6">
    <source>
        <dbReference type="EMBL" id="RKT78496.1"/>
    </source>
</evidence>
<gene>
    <name evidence="6" type="ORF">DFJ68_1942</name>
</gene>
<dbReference type="OrthoDB" id="3861448at2"/>
<dbReference type="Pfam" id="PF13692">
    <property type="entry name" value="Glyco_trans_1_4"/>
    <property type="match status" value="1"/>
</dbReference>
<protein>
    <recommendedName>
        <fullName evidence="1">D-inositol 3-phosphate glycosyltransferase</fullName>
    </recommendedName>
</protein>
<dbReference type="GO" id="GO:1901137">
    <property type="term" value="P:carbohydrate derivative biosynthetic process"/>
    <property type="evidence" value="ECO:0007669"/>
    <property type="project" value="UniProtKB-ARBA"/>
</dbReference>
<evidence type="ECO:0000256" key="1">
    <source>
        <dbReference type="ARBA" id="ARBA00021292"/>
    </source>
</evidence>
<dbReference type="AlphaFoldDB" id="A0A495Y0R1"/>
<dbReference type="PANTHER" id="PTHR45947:SF3">
    <property type="entry name" value="SULFOQUINOVOSYL TRANSFERASE SQD2"/>
    <property type="match status" value="1"/>
</dbReference>
<keyword evidence="7" id="KW-1185">Reference proteome</keyword>
<reference evidence="6 7" key="1">
    <citation type="submission" date="2018-10" db="EMBL/GenBank/DDBJ databases">
        <title>Sequencing the genomes of 1000 actinobacteria strains.</title>
        <authorList>
            <person name="Klenk H.-P."/>
        </authorList>
    </citation>
    <scope>NUCLEOTIDE SEQUENCE [LARGE SCALE GENOMIC DNA]</scope>
    <source>
        <strain evidence="6 7">DSM 44267</strain>
    </source>
</reference>
<evidence type="ECO:0000313" key="7">
    <source>
        <dbReference type="Proteomes" id="UP000278440"/>
    </source>
</evidence>
<dbReference type="Pfam" id="PF13579">
    <property type="entry name" value="Glyco_trans_4_4"/>
    <property type="match status" value="1"/>
</dbReference>
<dbReference type="SUPFAM" id="SSF53756">
    <property type="entry name" value="UDP-Glycosyltransferase/glycogen phosphorylase"/>
    <property type="match status" value="1"/>
</dbReference>
<sequence length="419" mass="44798">MRVVVYPHDLGLGGSQLNAVELAGAVRDLGHDVVVYGRPGALVGRVEQLGLEFVPSPPPGRRPSARVVTDLRRLVRRRGVDVVHGYEWPPILEARMAALGADVAAVGTVMSMAVAPFIPRRVPLVVGTAQIGAAERQRGRAHVTVIEPPIDLQDNRIDAPELADDVPAFARRYGVDTRRPVVVVVTRLARELKLEGLLTAVRTVPDLHGAPTLVVVGDGPERQAVAAAADDANRAAGREAVVLTGPLDDPRPAYAVADVVLGMGGSVLRAMAFGKPVVVQGEGGFWSRLTPDTLHRFRWEGWYGVGPDPDLGSDALRAQLQPLLRDEQARVAAGEYAREVVQAHGLVAAAERQAQEYERAVTARAGRRLDLVGDTTGAARLVTHVAGRHVQRLRGRASTDDFNARPVAAEPRTPQGAAR</sequence>
<keyword evidence="2" id="KW-0328">Glycosyltransferase</keyword>
<feature type="domain" description="Glycosyltransferase subfamily 4-like N-terminal" evidence="5">
    <location>
        <begin position="13"/>
        <end position="115"/>
    </location>
</feature>
<dbReference type="GO" id="GO:0016758">
    <property type="term" value="F:hexosyltransferase activity"/>
    <property type="evidence" value="ECO:0007669"/>
    <property type="project" value="TreeGrafter"/>
</dbReference>
<proteinExistence type="predicted"/>
<organism evidence="6 7">
    <name type="scientific">Terracoccus luteus</name>
    <dbReference type="NCBI Taxonomy" id="53356"/>
    <lineage>
        <taxon>Bacteria</taxon>
        <taxon>Bacillati</taxon>
        <taxon>Actinomycetota</taxon>
        <taxon>Actinomycetes</taxon>
        <taxon>Micrococcales</taxon>
        <taxon>Intrasporangiaceae</taxon>
        <taxon>Terracoccus</taxon>
    </lineage>
</organism>
<keyword evidence="3 6" id="KW-0808">Transferase</keyword>
<name>A0A495Y0R1_9MICO</name>
<evidence type="ECO:0000256" key="4">
    <source>
        <dbReference type="SAM" id="MobiDB-lite"/>
    </source>
</evidence>
<dbReference type="InterPro" id="IPR050194">
    <property type="entry name" value="Glycosyltransferase_grp1"/>
</dbReference>
<dbReference type="PANTHER" id="PTHR45947">
    <property type="entry name" value="SULFOQUINOVOSYL TRANSFERASE SQD2"/>
    <property type="match status" value="1"/>
</dbReference>
<dbReference type="RefSeq" id="WP_121032763.1">
    <property type="nucleotide sequence ID" value="NZ_RBXT01000001.1"/>
</dbReference>
<dbReference type="EMBL" id="RBXT01000001">
    <property type="protein sequence ID" value="RKT78496.1"/>
    <property type="molecule type" value="Genomic_DNA"/>
</dbReference>
<comment type="caution">
    <text evidence="6">The sequence shown here is derived from an EMBL/GenBank/DDBJ whole genome shotgun (WGS) entry which is preliminary data.</text>
</comment>
<evidence type="ECO:0000256" key="2">
    <source>
        <dbReference type="ARBA" id="ARBA00022676"/>
    </source>
</evidence>